<dbReference type="SMART" id="SM00108">
    <property type="entry name" value="B_lectin"/>
    <property type="match status" value="1"/>
</dbReference>
<feature type="domain" description="Bulb-type lectin" evidence="4">
    <location>
        <begin position="1"/>
        <end position="116"/>
    </location>
</feature>
<keyword evidence="3" id="KW-0325">Glycoprotein</keyword>
<name>A0A0B2S1P3_GLYSO</name>
<evidence type="ECO:0000256" key="2">
    <source>
        <dbReference type="ARBA" id="ARBA00023157"/>
    </source>
</evidence>
<dbReference type="EMBL" id="KN646636">
    <property type="protein sequence ID" value="KHN38598.1"/>
    <property type="molecule type" value="Genomic_DNA"/>
</dbReference>
<keyword evidence="2" id="KW-1015">Disulfide bond</keyword>
<dbReference type="CDD" id="cd00028">
    <property type="entry name" value="B_lectin"/>
    <property type="match status" value="1"/>
</dbReference>
<gene>
    <name evidence="5" type="ORF">glysoja_040152</name>
</gene>
<accession>A0A0B2S1P3</accession>
<dbReference type="PANTHER" id="PTHR32444">
    <property type="entry name" value="BULB-TYPE LECTIN DOMAIN-CONTAINING PROTEIN"/>
    <property type="match status" value="1"/>
</dbReference>
<reference evidence="5" key="1">
    <citation type="submission" date="2014-07" db="EMBL/GenBank/DDBJ databases">
        <title>Identification of a novel salt tolerance gene in wild soybean by whole-genome sequencing.</title>
        <authorList>
            <person name="Lam H.-M."/>
            <person name="Qi X."/>
            <person name="Li M.-W."/>
            <person name="Liu X."/>
            <person name="Xie M."/>
            <person name="Ni M."/>
            <person name="Xu X."/>
        </authorList>
    </citation>
    <scope>NUCLEOTIDE SEQUENCE [LARGE SCALE GENOMIC DNA]</scope>
    <source>
        <tissue evidence="5">Root</tissue>
    </source>
</reference>
<protein>
    <submittedName>
        <fullName evidence="5">S-locus-specific glycoprotein S13</fullName>
    </submittedName>
</protein>
<evidence type="ECO:0000256" key="1">
    <source>
        <dbReference type="ARBA" id="ARBA00022729"/>
    </source>
</evidence>
<keyword evidence="1" id="KW-0732">Signal</keyword>
<organism evidence="5">
    <name type="scientific">Glycine soja</name>
    <name type="common">Wild soybean</name>
    <dbReference type="NCBI Taxonomy" id="3848"/>
    <lineage>
        <taxon>Eukaryota</taxon>
        <taxon>Viridiplantae</taxon>
        <taxon>Streptophyta</taxon>
        <taxon>Embryophyta</taxon>
        <taxon>Tracheophyta</taxon>
        <taxon>Spermatophyta</taxon>
        <taxon>Magnoliopsida</taxon>
        <taxon>eudicotyledons</taxon>
        <taxon>Gunneridae</taxon>
        <taxon>Pentapetalae</taxon>
        <taxon>rosids</taxon>
        <taxon>fabids</taxon>
        <taxon>Fabales</taxon>
        <taxon>Fabaceae</taxon>
        <taxon>Papilionoideae</taxon>
        <taxon>50 kb inversion clade</taxon>
        <taxon>NPAAA clade</taxon>
        <taxon>indigoferoid/millettioid clade</taxon>
        <taxon>Phaseoleae</taxon>
        <taxon>Glycine</taxon>
        <taxon>Glycine subgen. Soja</taxon>
    </lineage>
</organism>
<dbReference type="SUPFAM" id="SSF51110">
    <property type="entry name" value="alpha-D-mannose-specific plant lectins"/>
    <property type="match status" value="1"/>
</dbReference>
<dbReference type="InterPro" id="IPR036426">
    <property type="entry name" value="Bulb-type_lectin_dom_sf"/>
</dbReference>
<dbReference type="Pfam" id="PF01453">
    <property type="entry name" value="B_lectin"/>
    <property type="match status" value="1"/>
</dbReference>
<evidence type="ECO:0000259" key="4">
    <source>
        <dbReference type="PROSITE" id="PS50927"/>
    </source>
</evidence>
<dbReference type="PROSITE" id="PS50927">
    <property type="entry name" value="BULB_LECTIN"/>
    <property type="match status" value="1"/>
</dbReference>
<dbReference type="Proteomes" id="UP000053555">
    <property type="component" value="Unassembled WGS sequence"/>
</dbReference>
<dbReference type="InterPro" id="IPR001480">
    <property type="entry name" value="Bulb-type_lectin_dom"/>
</dbReference>
<evidence type="ECO:0000256" key="3">
    <source>
        <dbReference type="ARBA" id="ARBA00023180"/>
    </source>
</evidence>
<proteinExistence type="predicted"/>
<dbReference type="AlphaFoldDB" id="A0A0B2S1P3"/>
<evidence type="ECO:0000313" key="5">
    <source>
        <dbReference type="EMBL" id="KHN38598.1"/>
    </source>
</evidence>
<dbReference type="PANTHER" id="PTHR32444:SF247">
    <property type="entry name" value="OS01G0958200 PROTEIN"/>
    <property type="match status" value="1"/>
</dbReference>
<sequence length="218" mass="24103">MSQSLSFGKTIVSPRGTFELGFFNLGNPNKSNLGILVQEYLVSRHCLVANGGNPINDSSALLRLKSSDHLVLTHNNTVVWSTSSPKEAKNPVAELLDSGNVVIREPSAANQEAYLWQSFDYPSNTMLRLRMGYCAASLSGVLYDEWNKKVPELDHGMVCGKLVLNNLVYHYKFVSNKEEALRNHGCLIQPGQETTATIMGFVEPIHSIALLLHQCEIV</sequence>
<dbReference type="Gene3D" id="2.90.10.10">
    <property type="entry name" value="Bulb-type lectin domain"/>
    <property type="match status" value="1"/>
</dbReference>